<evidence type="ECO:0000256" key="1">
    <source>
        <dbReference type="SAM" id="Phobius"/>
    </source>
</evidence>
<dbReference type="STRING" id="652787.SAMN05216490_0296"/>
<keyword evidence="1" id="KW-1133">Transmembrane helix</keyword>
<sequence length="59" mass="6710">MSKKGLIFTDIICIIGIALLTYDLSSVKNSTPLIFLALIGFATCLRRHVNYYKLNKKIY</sequence>
<feature type="transmembrane region" description="Helical" evidence="1">
    <location>
        <begin position="7"/>
        <end position="25"/>
    </location>
</feature>
<reference evidence="2 3" key="1">
    <citation type="submission" date="2016-10" db="EMBL/GenBank/DDBJ databases">
        <authorList>
            <person name="de Groot N.N."/>
        </authorList>
    </citation>
    <scope>NUCLEOTIDE SEQUENCE [LARGE SCALE GENOMIC DNA]</scope>
    <source>
        <strain evidence="2 3">MP1X4</strain>
    </source>
</reference>
<dbReference type="Proteomes" id="UP000199679">
    <property type="component" value="Chromosome I"/>
</dbReference>
<feature type="transmembrane region" description="Helical" evidence="1">
    <location>
        <begin position="31"/>
        <end position="49"/>
    </location>
</feature>
<evidence type="ECO:0000313" key="3">
    <source>
        <dbReference type="Proteomes" id="UP000199679"/>
    </source>
</evidence>
<dbReference type="AlphaFoldDB" id="A0A1H1NDT1"/>
<keyword evidence="1" id="KW-0812">Transmembrane</keyword>
<gene>
    <name evidence="2" type="ORF">SAMN05216490_0296</name>
</gene>
<evidence type="ECO:0000313" key="2">
    <source>
        <dbReference type="EMBL" id="SDR96960.1"/>
    </source>
</evidence>
<dbReference type="EMBL" id="LT629740">
    <property type="protein sequence ID" value="SDR96960.1"/>
    <property type="molecule type" value="Genomic_DNA"/>
</dbReference>
<name>A0A1H1NDT1_MUCMA</name>
<proteinExistence type="predicted"/>
<protein>
    <submittedName>
        <fullName evidence="2">Uncharacterized protein</fullName>
    </submittedName>
</protein>
<organism evidence="2 3">
    <name type="scientific">Mucilaginibacter mallensis</name>
    <dbReference type="NCBI Taxonomy" id="652787"/>
    <lineage>
        <taxon>Bacteria</taxon>
        <taxon>Pseudomonadati</taxon>
        <taxon>Bacteroidota</taxon>
        <taxon>Sphingobacteriia</taxon>
        <taxon>Sphingobacteriales</taxon>
        <taxon>Sphingobacteriaceae</taxon>
        <taxon>Mucilaginibacter</taxon>
    </lineage>
</organism>
<accession>A0A1H1NDT1</accession>
<keyword evidence="3" id="KW-1185">Reference proteome</keyword>
<keyword evidence="1" id="KW-0472">Membrane</keyword>